<evidence type="ECO:0000313" key="2">
    <source>
        <dbReference type="EMBL" id="VEP11869.1"/>
    </source>
</evidence>
<dbReference type="RefSeq" id="WP_144869651.1">
    <property type="nucleotide sequence ID" value="NZ_LR213876.1"/>
</dbReference>
<keyword evidence="3" id="KW-1185">Reference proteome</keyword>
<accession>A0A563VKA1</accession>
<dbReference type="Proteomes" id="UP000320055">
    <property type="component" value="Unassembled WGS sequence"/>
</dbReference>
<proteinExistence type="predicted"/>
<protein>
    <submittedName>
        <fullName evidence="2">Uncharacterized protein</fullName>
    </submittedName>
</protein>
<feature type="compositionally biased region" description="Basic residues" evidence="1">
    <location>
        <begin position="28"/>
        <end position="42"/>
    </location>
</feature>
<feature type="region of interest" description="Disordered" evidence="1">
    <location>
        <begin position="1"/>
        <end position="56"/>
    </location>
</feature>
<dbReference type="OrthoDB" id="9982316at2"/>
<evidence type="ECO:0000256" key="1">
    <source>
        <dbReference type="SAM" id="MobiDB-lite"/>
    </source>
</evidence>
<organism evidence="2 3">
    <name type="scientific">Hyella patelloides LEGE 07179</name>
    <dbReference type="NCBI Taxonomy" id="945734"/>
    <lineage>
        <taxon>Bacteria</taxon>
        <taxon>Bacillati</taxon>
        <taxon>Cyanobacteriota</taxon>
        <taxon>Cyanophyceae</taxon>
        <taxon>Pleurocapsales</taxon>
        <taxon>Hyellaceae</taxon>
        <taxon>Hyella</taxon>
    </lineage>
</organism>
<gene>
    <name evidence="2" type="ORF">H1P_1230015</name>
</gene>
<sequence>MVERLKSWESPRKRGRNYKGKGGSARARQLRKREKLLRKKLKQNQDIQGKKQNKSQEGEIIPPLFFCHSSQMLDSHQFLKIFEKLL</sequence>
<feature type="compositionally biased region" description="Basic and acidic residues" evidence="1">
    <location>
        <begin position="1"/>
        <end position="12"/>
    </location>
</feature>
<dbReference type="AlphaFoldDB" id="A0A563VKA1"/>
<reference evidence="2 3" key="1">
    <citation type="submission" date="2019-01" db="EMBL/GenBank/DDBJ databases">
        <authorList>
            <person name="Brito A."/>
        </authorList>
    </citation>
    <scope>NUCLEOTIDE SEQUENCE [LARGE SCALE GENOMIC DNA]</scope>
    <source>
        <strain evidence="2">1</strain>
    </source>
</reference>
<dbReference type="EMBL" id="CAACVJ010000028">
    <property type="protein sequence ID" value="VEP11869.1"/>
    <property type="molecule type" value="Genomic_DNA"/>
</dbReference>
<name>A0A563VKA1_9CYAN</name>
<evidence type="ECO:0000313" key="3">
    <source>
        <dbReference type="Proteomes" id="UP000320055"/>
    </source>
</evidence>